<protein>
    <submittedName>
        <fullName evidence="2">Uncharacterized protein</fullName>
    </submittedName>
</protein>
<feature type="non-terminal residue" evidence="2">
    <location>
        <position position="1"/>
    </location>
</feature>
<feature type="region of interest" description="Disordered" evidence="1">
    <location>
        <begin position="37"/>
        <end position="59"/>
    </location>
</feature>
<reference evidence="2 3" key="1">
    <citation type="submission" date="2020-04" db="EMBL/GenBank/DDBJ databases">
        <title>Whole-genome sequencing of Vibrio spp. from China reveals different genetic environments of blaCTX-M-14 among diverse lineages.</title>
        <authorList>
            <person name="Zheng Z."/>
            <person name="Ye L."/>
            <person name="Chen S."/>
        </authorList>
    </citation>
    <scope>NUCLEOTIDE SEQUENCE [LARGE SCALE GENOMIC DNA]</scope>
    <source>
        <strain evidence="2 3">Vb0574</strain>
    </source>
</reference>
<proteinExistence type="predicted"/>
<evidence type="ECO:0000313" key="2">
    <source>
        <dbReference type="EMBL" id="NMU24395.1"/>
    </source>
</evidence>
<evidence type="ECO:0000313" key="3">
    <source>
        <dbReference type="Proteomes" id="UP000555836"/>
    </source>
</evidence>
<name>A0A7Y0X421_VIBPH</name>
<evidence type="ECO:0000256" key="1">
    <source>
        <dbReference type="SAM" id="MobiDB-lite"/>
    </source>
</evidence>
<organism evidence="2 3">
    <name type="scientific">Vibrio parahaemolyticus</name>
    <dbReference type="NCBI Taxonomy" id="670"/>
    <lineage>
        <taxon>Bacteria</taxon>
        <taxon>Pseudomonadati</taxon>
        <taxon>Pseudomonadota</taxon>
        <taxon>Gammaproteobacteria</taxon>
        <taxon>Vibrionales</taxon>
        <taxon>Vibrionaceae</taxon>
        <taxon>Vibrio</taxon>
    </lineage>
</organism>
<comment type="caution">
    <text evidence="2">The sequence shown here is derived from an EMBL/GenBank/DDBJ whole genome shotgun (WGS) entry which is preliminary data.</text>
</comment>
<dbReference type="AlphaFoldDB" id="A0A7Y0X421"/>
<feature type="compositionally biased region" description="Acidic residues" evidence="1">
    <location>
        <begin position="42"/>
        <end position="59"/>
    </location>
</feature>
<accession>A0A7Y0X421</accession>
<gene>
    <name evidence="2" type="ORF">HKB21_01995</name>
</gene>
<sequence length="59" mass="6666">KSKELTEPSCENLGVARFLALLEKDIEQHTDKLVVPSHEMKEELDESVGDYSVDLDGDY</sequence>
<dbReference type="Proteomes" id="UP000555836">
    <property type="component" value="Unassembled WGS sequence"/>
</dbReference>
<dbReference type="EMBL" id="JABCLD010000250">
    <property type="protein sequence ID" value="NMU24395.1"/>
    <property type="molecule type" value="Genomic_DNA"/>
</dbReference>